<dbReference type="PANTHER" id="PTHR46017">
    <property type="entry name" value="ALPHA-MANNOSIDASE 2C1"/>
    <property type="match status" value="1"/>
</dbReference>
<dbReference type="STRING" id="1703345.A3860_23580"/>
<comment type="caution">
    <text evidence="3">The sequence shown here is derived from an EMBL/GenBank/DDBJ whole genome shotgun (WGS) entry which is preliminary data.</text>
</comment>
<dbReference type="GO" id="GO:0030246">
    <property type="term" value="F:carbohydrate binding"/>
    <property type="evidence" value="ECO:0007669"/>
    <property type="project" value="InterPro"/>
</dbReference>
<dbReference type="OrthoDB" id="1049785at2"/>
<dbReference type="InterPro" id="IPR011682">
    <property type="entry name" value="Glyco_hydro_38_C"/>
</dbReference>
<dbReference type="EMBL" id="LVYD01000044">
    <property type="protein sequence ID" value="OQP63914.1"/>
    <property type="molecule type" value="Genomic_DNA"/>
</dbReference>
<dbReference type="Gene3D" id="3.20.110.10">
    <property type="entry name" value="Glycoside hydrolase 38, N terminal domain"/>
    <property type="match status" value="1"/>
</dbReference>
<keyword evidence="4" id="KW-1185">Reference proteome</keyword>
<feature type="domain" description="Glycoside hydrolase family 38 N-terminal" evidence="1">
    <location>
        <begin position="284"/>
        <end position="577"/>
    </location>
</feature>
<dbReference type="Proteomes" id="UP000192796">
    <property type="component" value="Unassembled WGS sequence"/>
</dbReference>
<keyword evidence="3" id="KW-0378">Hydrolase</keyword>
<accession>A0A1V9G020</accession>
<evidence type="ECO:0000313" key="4">
    <source>
        <dbReference type="Proteomes" id="UP000192796"/>
    </source>
</evidence>
<dbReference type="SUPFAM" id="SSF74650">
    <property type="entry name" value="Galactose mutarotase-like"/>
    <property type="match status" value="1"/>
</dbReference>
<dbReference type="RefSeq" id="WP_081147580.1">
    <property type="nucleotide sequence ID" value="NZ_LVYD01000044.1"/>
</dbReference>
<sequence length="1106" mass="124195">MKKGIFFVAIVFICNVVIAQLQAPYLGTVQWVNGYAKDVQGETISYFSAYPDYANIALLTRCTDGAKVIEWETAPVPKKTSGNYIYFSWVAAHSSGTSSGNRNFDLYVNDQKVLTFTTMPGNQLPTWTYAAPDSSRLVFQQTKRDGANDAHGLIFLRLPVARVKRGQFAKIKIVGAAQQSNDWFMTFKFSFEEKADVEPMPFRLKDGKQPVALTVLHFGKEALAHVAINQKEAYSFLCKNGVNHFEIPVNAVQQEDSLQVRVSIGQKILANRYIKLQPVIYRELHLIHHSHTDIGYSHLQPEVLRIQMKNIDDALHMIDKTNTLPDAARFKWNIESLWVVENYLKQASASQKEKFIRAVKEGNICLSGLYANILTGLSEPEEVFHYTDYAAQLREQFGLRINSAMISDIPGYAWTTVTGLAKGGIRYFSSGPNFMGETHPYLGDRAGHFVKAWGDKPVWWTSPSGEEKILFWTAGKGYSSWHGTAIGGVFERGPKKIAAYLNELRLHNYPYDLVQWRYNVVSDNGPIDSTISEFVEQWNNKYASPKIVLNTTEKVFEQFEQKYGASIPVVKGDITPYWEDGALSTAAEEGMNRRNSLRLQQLTNLYAMLAPEKYNPAHFYEAWKNILLFHEHTWGAYNSVSEPDKPFVTEQWRIKKQFLLDAGEQIDQLETGLLNDFVQPGSKKIAVINTSSFVRDGLVVLPVGVTGNSVKDLSGKIFPLQKLSNGSSIFWAGQVPPLGTTIYTITDNKAVPGYNGFHYTDSSVSNGKITLRWDKKGSIIQLSDSTGFNYAETFNGQGLNSFWYVPGLDPAKALTNDAVQVKIVENGAVAITIAFVCNAPGVNRFERQITLYAESNEVVIENTIDKKAIREKESLHFGFPFRSSLNQVTLDAGYGTIKYLADQLPGSNKDYLYTRNWLDLSQSDKGIQWMVQEAPLLEPGSMIDERRTIYGAHKEWKSEGNITSTWFSYIMNNYWHTNYKADQDGVSSYRYCLKPHGMFSNSETEKAAIVFSAPLQGWLVKEEAALPGSLFELSNARIVVTSVTPLKEGGYTIRLFNPEPAAEQTNFRWGKLRPSQLINSQNGKIMAAGDSIMLPGQGVIDMKLVP</sequence>
<dbReference type="GO" id="GO:0009313">
    <property type="term" value="P:oligosaccharide catabolic process"/>
    <property type="evidence" value="ECO:0007669"/>
    <property type="project" value="TreeGrafter"/>
</dbReference>
<dbReference type="GO" id="GO:0004559">
    <property type="term" value="F:alpha-mannosidase activity"/>
    <property type="evidence" value="ECO:0007669"/>
    <property type="project" value="InterPro"/>
</dbReference>
<dbReference type="InterPro" id="IPR011330">
    <property type="entry name" value="Glyco_hydro/deAcase_b/a-brl"/>
</dbReference>
<reference evidence="3 4" key="1">
    <citation type="submission" date="2016-03" db="EMBL/GenBank/DDBJ databases">
        <title>Niastella vici sp. nov., isolated from farmland soil.</title>
        <authorList>
            <person name="Chen L."/>
            <person name="Wang D."/>
            <person name="Yang S."/>
            <person name="Wang G."/>
        </authorList>
    </citation>
    <scope>NUCLEOTIDE SEQUENCE [LARGE SCALE GENOMIC DNA]</scope>
    <source>
        <strain evidence="3 4">DJ57</strain>
    </source>
</reference>
<dbReference type="InterPro" id="IPR027291">
    <property type="entry name" value="Glyco_hydro_38_N_sf"/>
</dbReference>
<dbReference type="Pfam" id="PF01074">
    <property type="entry name" value="Glyco_hydro_38N"/>
    <property type="match status" value="1"/>
</dbReference>
<evidence type="ECO:0000259" key="2">
    <source>
        <dbReference type="Pfam" id="PF07748"/>
    </source>
</evidence>
<dbReference type="GO" id="GO:0006013">
    <property type="term" value="P:mannose metabolic process"/>
    <property type="evidence" value="ECO:0007669"/>
    <property type="project" value="InterPro"/>
</dbReference>
<dbReference type="SUPFAM" id="SSF88713">
    <property type="entry name" value="Glycoside hydrolase/deacetylase"/>
    <property type="match status" value="1"/>
</dbReference>
<dbReference type="InterPro" id="IPR011013">
    <property type="entry name" value="Gal_mutarotase_sf_dom"/>
</dbReference>
<organism evidence="3 4">
    <name type="scientific">Niastella vici</name>
    <dbReference type="NCBI Taxonomy" id="1703345"/>
    <lineage>
        <taxon>Bacteria</taxon>
        <taxon>Pseudomonadati</taxon>
        <taxon>Bacteroidota</taxon>
        <taxon>Chitinophagia</taxon>
        <taxon>Chitinophagales</taxon>
        <taxon>Chitinophagaceae</taxon>
        <taxon>Niastella</taxon>
    </lineage>
</organism>
<evidence type="ECO:0000313" key="3">
    <source>
        <dbReference type="EMBL" id="OQP63914.1"/>
    </source>
</evidence>
<name>A0A1V9G020_9BACT</name>
<dbReference type="Pfam" id="PF07748">
    <property type="entry name" value="Glyco_hydro_38C"/>
    <property type="match status" value="1"/>
</dbReference>
<proteinExistence type="predicted"/>
<dbReference type="PANTHER" id="PTHR46017:SF1">
    <property type="entry name" value="ALPHA-MANNOSIDASE 2C1"/>
    <property type="match status" value="1"/>
</dbReference>
<dbReference type="InterPro" id="IPR000602">
    <property type="entry name" value="Glyco_hydro_38_N"/>
</dbReference>
<gene>
    <name evidence="3" type="ORF">A3860_23580</name>
</gene>
<dbReference type="CDD" id="cd10791">
    <property type="entry name" value="GH38N_AMII_like_1"/>
    <property type="match status" value="1"/>
</dbReference>
<feature type="domain" description="Glycosyl hydrolase family 38 C-terminal" evidence="2">
    <location>
        <begin position="765"/>
        <end position="927"/>
    </location>
</feature>
<dbReference type="AlphaFoldDB" id="A0A1V9G020"/>
<evidence type="ECO:0000259" key="1">
    <source>
        <dbReference type="Pfam" id="PF01074"/>
    </source>
</evidence>
<protein>
    <submittedName>
        <fullName evidence="3">Glycoside hydrolase</fullName>
    </submittedName>
</protein>